<accession>A0A1M6ARM3</accession>
<dbReference type="Pfam" id="PF11738">
    <property type="entry name" value="DUF3298"/>
    <property type="match status" value="1"/>
</dbReference>
<name>A0A1M6ARM3_PSEXY</name>
<proteinExistence type="predicted"/>
<reference evidence="2 3" key="1">
    <citation type="submission" date="2016-11" db="EMBL/GenBank/DDBJ databases">
        <authorList>
            <person name="Jaros S."/>
            <person name="Januszkiewicz K."/>
            <person name="Wedrychowicz H."/>
        </authorList>
    </citation>
    <scope>NUCLEOTIDE SEQUENCE [LARGE SCALE GENOMIC DNA]</scope>
    <source>
        <strain evidence="2 3">DSM 14809</strain>
    </source>
</reference>
<evidence type="ECO:0000259" key="1">
    <source>
        <dbReference type="Pfam" id="PF11738"/>
    </source>
</evidence>
<protein>
    <recommendedName>
        <fullName evidence="1">DUF3298 domain-containing protein</fullName>
    </recommendedName>
</protein>
<dbReference type="SUPFAM" id="SSF69304">
    <property type="entry name" value="Tricorn protease N-terminal domain"/>
    <property type="match status" value="1"/>
</dbReference>
<dbReference type="AlphaFoldDB" id="A0A1M6ARM3"/>
<dbReference type="InterPro" id="IPR021729">
    <property type="entry name" value="DUF3298"/>
</dbReference>
<dbReference type="Gene3D" id="3.90.640.20">
    <property type="entry name" value="Heat-shock cognate protein, ATPase"/>
    <property type="match status" value="1"/>
</dbReference>
<dbReference type="InterPro" id="IPR037126">
    <property type="entry name" value="PdaC/RsiV-like_sf"/>
</dbReference>
<feature type="domain" description="DUF3298" evidence="1">
    <location>
        <begin position="531"/>
        <end position="604"/>
    </location>
</feature>
<organism evidence="2 3">
    <name type="scientific">Pseudobutyrivibrio xylanivorans DSM 14809</name>
    <dbReference type="NCBI Taxonomy" id="1123012"/>
    <lineage>
        <taxon>Bacteria</taxon>
        <taxon>Bacillati</taxon>
        <taxon>Bacillota</taxon>
        <taxon>Clostridia</taxon>
        <taxon>Lachnospirales</taxon>
        <taxon>Lachnospiraceae</taxon>
        <taxon>Pseudobutyrivibrio</taxon>
    </lineage>
</organism>
<gene>
    <name evidence="2" type="ORF">SAMN02745725_00336</name>
</gene>
<evidence type="ECO:0000313" key="3">
    <source>
        <dbReference type="Proteomes" id="UP000184185"/>
    </source>
</evidence>
<evidence type="ECO:0000313" key="2">
    <source>
        <dbReference type="EMBL" id="SHI39122.1"/>
    </source>
</evidence>
<dbReference type="PROSITE" id="PS51257">
    <property type="entry name" value="PROKAR_LIPOPROTEIN"/>
    <property type="match status" value="1"/>
</dbReference>
<keyword evidence="3" id="KW-1185">Reference proteome</keyword>
<sequence length="618" mass="70465">MKKHIVILLCISLAVAVCGCKKEDIGTTISNVKESVEETISSDETTSEQQYYLDCDGEIGYTVDVACNEIGKYTYKDYEDVFKEMGVDSEYGVSIDGMYDGIIYYYTTDYSEDTSKINFYAIDAASKKWVKFYSISGEWAVSGLDYYNGKVYVDIRTYEDDSRQEEHVFNVDKNSLTFTEEDSEINEILKGLNGKQISPAKMGYCLQRSYDEMGYLVVEQAIEGEETKWSYSKYTADGISEFKDLQKCRKYICGYSQNYLYMNNFEDDTLILDCYNIENGTIHEIHGEDSRDSYITYEDGVVYYYATNEKQYGMNEYSVYRHDCRTDRNEKLYTTSHIPGTGNARFGVDGFRLIGGQIYVLQFFGNEEKWARFDEASKTFEELDLPVKEYTPFKYGTINYYSNAEICSACSATVSKNYVENFVLDSKYSAHADEINKLLAPGNPENGEIVTDAYADDCEWHNGDENSSCETVDVSIYDVKIIDDRFLEVCESDYVYGGGAHGNPDRSERIFDLTTGEELGITDFYSGTEEAFKTLVAEKVKEDYQKDPEKYFAGSADEAYSEAYESASTESSTIMWEQDHAVYYFAPYILGPFASGFIEVALPYTELLGTNHLTRIAE</sequence>
<dbReference type="RefSeq" id="WP_072911645.1">
    <property type="nucleotide sequence ID" value="NZ_FQYQ01000001.1"/>
</dbReference>
<dbReference type="OrthoDB" id="5637at2"/>
<dbReference type="Proteomes" id="UP000184185">
    <property type="component" value="Unassembled WGS sequence"/>
</dbReference>
<dbReference type="EMBL" id="FQYQ01000001">
    <property type="protein sequence ID" value="SHI39122.1"/>
    <property type="molecule type" value="Genomic_DNA"/>
</dbReference>
<dbReference type="Gene3D" id="3.30.565.40">
    <property type="entry name" value="Fervidobacterium nodosum Rt17-B1 like"/>
    <property type="match status" value="1"/>
</dbReference>